<keyword evidence="2" id="KW-1185">Reference proteome</keyword>
<sequence length="204" mass="23111">MNLASIVAAQGQYDVALRLYQQAEEESMEVSAQDRRLASSRDILDSGKDNLLYRRAIEYCFGNLNLAENKLEDAQASYRSCLDDYIEDSLEKNTHMTCGCHYKLSLMEMQLGDQERAVVGSGHLDDAMRMAQKANAQGYIGRILTLKLEFARKDESHQPDLGDPGEIQLRIKAVRSSLEAQSSGLEMPHSPDRIFEYFIPWQAR</sequence>
<name>A0ACD3Z6Q8_FUSSC</name>
<accession>A0ACD3Z6Q8</accession>
<organism evidence="1 2">
    <name type="scientific">Fusarium solani subsp. cucurbitae</name>
    <name type="common">Neocosmosporum cucurbitae</name>
    <dbReference type="NCBI Taxonomy" id="2747967"/>
    <lineage>
        <taxon>Eukaryota</taxon>
        <taxon>Fungi</taxon>
        <taxon>Dikarya</taxon>
        <taxon>Ascomycota</taxon>
        <taxon>Pezizomycotina</taxon>
        <taxon>Sordariomycetes</taxon>
        <taxon>Hypocreomycetidae</taxon>
        <taxon>Hypocreales</taxon>
        <taxon>Nectriaceae</taxon>
        <taxon>Fusarium</taxon>
        <taxon>Fusarium solani species complex</taxon>
    </lineage>
</organism>
<proteinExistence type="predicted"/>
<dbReference type="Proteomes" id="UP000830768">
    <property type="component" value="Chromosome 6"/>
</dbReference>
<gene>
    <name evidence="1" type="ORF">LCI18_007725</name>
</gene>
<evidence type="ECO:0000313" key="1">
    <source>
        <dbReference type="EMBL" id="UPK96790.1"/>
    </source>
</evidence>
<reference evidence="1" key="1">
    <citation type="submission" date="2021-11" db="EMBL/GenBank/DDBJ databases">
        <title>Fusarium solani-melongenae Genome sequencing and assembly.</title>
        <authorList>
            <person name="Xie S."/>
            <person name="Huang L."/>
            <person name="Zhang X."/>
        </authorList>
    </citation>
    <scope>NUCLEOTIDE SEQUENCE</scope>
    <source>
        <strain evidence="1">CRI 24-3</strain>
    </source>
</reference>
<evidence type="ECO:0000313" key="2">
    <source>
        <dbReference type="Proteomes" id="UP000830768"/>
    </source>
</evidence>
<protein>
    <submittedName>
        <fullName evidence="1">Uncharacterized protein</fullName>
    </submittedName>
</protein>
<dbReference type="EMBL" id="CP090035">
    <property type="protein sequence ID" value="UPK96790.1"/>
    <property type="molecule type" value="Genomic_DNA"/>
</dbReference>